<evidence type="ECO:0000313" key="3">
    <source>
        <dbReference type="WBParaSite" id="L893_g28353.t1"/>
    </source>
</evidence>
<dbReference type="Proteomes" id="UP000095287">
    <property type="component" value="Unplaced"/>
</dbReference>
<protein>
    <submittedName>
        <fullName evidence="3">Serine carboxypeptidase</fullName>
    </submittedName>
</protein>
<dbReference type="Gene3D" id="3.40.50.1820">
    <property type="entry name" value="alpha/beta hydrolase"/>
    <property type="match status" value="1"/>
</dbReference>
<name>A0A1I7ZPK4_9BILA</name>
<proteinExistence type="inferred from homology"/>
<accession>A0A1I7ZPK4</accession>
<evidence type="ECO:0000256" key="1">
    <source>
        <dbReference type="ARBA" id="ARBA00009431"/>
    </source>
</evidence>
<dbReference type="Pfam" id="PF00450">
    <property type="entry name" value="Peptidase_S10"/>
    <property type="match status" value="1"/>
</dbReference>
<dbReference type="GO" id="GO:0006508">
    <property type="term" value="P:proteolysis"/>
    <property type="evidence" value="ECO:0007669"/>
    <property type="project" value="InterPro"/>
</dbReference>
<sequence length="140" mass="15851">MNTVIRKKLKIIPANVSFGAQSGEVFNKQSGDFMKPNYKTVDALLFAGYNVVVYNGQMDLICDTLGVELWLNRLKWAGLEKFQQSEKVAFQNNADYQTAGFAKTYKNLSLFYLMRAGHMVAYDAPLAANHVVQEVLRIYN</sequence>
<dbReference type="AlphaFoldDB" id="A0A1I7ZPK4"/>
<dbReference type="SUPFAM" id="SSF53474">
    <property type="entry name" value="alpha/beta-Hydrolases"/>
    <property type="match status" value="1"/>
</dbReference>
<keyword evidence="2" id="KW-1185">Reference proteome</keyword>
<dbReference type="GO" id="GO:0004185">
    <property type="term" value="F:serine-type carboxypeptidase activity"/>
    <property type="evidence" value="ECO:0007669"/>
    <property type="project" value="InterPro"/>
</dbReference>
<comment type="similarity">
    <text evidence="1">Belongs to the peptidase S10 family.</text>
</comment>
<dbReference type="InterPro" id="IPR001563">
    <property type="entry name" value="Peptidase_S10"/>
</dbReference>
<organism evidence="2 3">
    <name type="scientific">Steinernema glaseri</name>
    <dbReference type="NCBI Taxonomy" id="37863"/>
    <lineage>
        <taxon>Eukaryota</taxon>
        <taxon>Metazoa</taxon>
        <taxon>Ecdysozoa</taxon>
        <taxon>Nematoda</taxon>
        <taxon>Chromadorea</taxon>
        <taxon>Rhabditida</taxon>
        <taxon>Tylenchina</taxon>
        <taxon>Panagrolaimomorpha</taxon>
        <taxon>Strongyloidoidea</taxon>
        <taxon>Steinernematidae</taxon>
        <taxon>Steinernema</taxon>
    </lineage>
</organism>
<evidence type="ECO:0000313" key="2">
    <source>
        <dbReference type="Proteomes" id="UP000095287"/>
    </source>
</evidence>
<dbReference type="InterPro" id="IPR029058">
    <property type="entry name" value="AB_hydrolase_fold"/>
</dbReference>
<reference evidence="3" key="1">
    <citation type="submission" date="2016-11" db="UniProtKB">
        <authorList>
            <consortium name="WormBaseParasite"/>
        </authorList>
    </citation>
    <scope>IDENTIFICATION</scope>
</reference>
<dbReference type="WBParaSite" id="L893_g28353.t1">
    <property type="protein sequence ID" value="L893_g28353.t1"/>
    <property type="gene ID" value="L893_g28353"/>
</dbReference>